<feature type="compositionally biased region" description="Polar residues" evidence="1">
    <location>
        <begin position="140"/>
        <end position="150"/>
    </location>
</feature>
<feature type="compositionally biased region" description="Basic and acidic residues" evidence="1">
    <location>
        <begin position="882"/>
        <end position="894"/>
    </location>
</feature>
<comment type="caution">
    <text evidence="3">The sequence shown here is derived from an EMBL/GenBank/DDBJ whole genome shotgun (WGS) entry which is preliminary data.</text>
</comment>
<reference evidence="3" key="1">
    <citation type="thesis" date="2020" institute="ProQuest LLC" country="789 East Eisenhower Parkway, Ann Arbor, MI, USA">
        <title>Comparative Genomics and Chromosome Evolution.</title>
        <authorList>
            <person name="Mudd A.B."/>
        </authorList>
    </citation>
    <scope>NUCLEOTIDE SEQUENCE</scope>
    <source>
        <strain evidence="3">HN-11 Male</strain>
        <tissue evidence="3">Kidney and liver</tissue>
    </source>
</reference>
<gene>
    <name evidence="3" type="ORF">GDO78_021275</name>
</gene>
<evidence type="ECO:0000256" key="1">
    <source>
        <dbReference type="SAM" id="MobiDB-lite"/>
    </source>
</evidence>
<feature type="region of interest" description="Disordered" evidence="1">
    <location>
        <begin position="843"/>
        <end position="900"/>
    </location>
</feature>
<feature type="region of interest" description="Disordered" evidence="1">
    <location>
        <begin position="228"/>
        <end position="257"/>
    </location>
</feature>
<feature type="region of interest" description="Disordered" evidence="1">
    <location>
        <begin position="167"/>
        <end position="186"/>
    </location>
</feature>
<feature type="region of interest" description="Disordered" evidence="1">
    <location>
        <begin position="103"/>
        <end position="150"/>
    </location>
</feature>
<keyword evidence="2" id="KW-0812">Transmembrane</keyword>
<protein>
    <submittedName>
        <fullName evidence="3">Uncharacterized protein</fullName>
    </submittedName>
</protein>
<evidence type="ECO:0000313" key="4">
    <source>
        <dbReference type="Proteomes" id="UP000770717"/>
    </source>
</evidence>
<evidence type="ECO:0000313" key="3">
    <source>
        <dbReference type="EMBL" id="KAG9463690.1"/>
    </source>
</evidence>
<feature type="compositionally biased region" description="Basic and acidic residues" evidence="1">
    <location>
        <begin position="104"/>
        <end position="127"/>
    </location>
</feature>
<proteinExistence type="predicted"/>
<keyword evidence="4" id="KW-1185">Reference proteome</keyword>
<feature type="compositionally biased region" description="Basic and acidic residues" evidence="1">
    <location>
        <begin position="236"/>
        <end position="256"/>
    </location>
</feature>
<dbReference type="OrthoDB" id="10675091at2759"/>
<sequence length="900" mass="98427">MSCALESSASIAPLSGDSTVVGLGEDNFTPKGSISIETELLEIDHNGDEGSRPSDGTFAYHEDNKNFSSASHIDGNASNFKTNDNTISDAYSTTTYSELQDVADVDKNKDTEQENKTSTGLHKDNNVKDVITSDDPRTMSLMSENSTTKSLDNDYFSTEIHRSTNIGNEFCEPENNGDGESRPNDDILVHHEVNNGYSTDSQTLGNIFNIKTDVSSNTDAYNTITYSKLQGGGNSDKNKATDAENKTSTDHGRDNIDFSCHGPKIKEEKSKAFDDTSTNDNSFTGHQRDNNVTRVLESGDHTTRSYTTIILKLENSTTAGLEEDNFALEGHKSNNIASELLQPEHNGDIPAHLEFNYSYSAASQTGGNGPNIKTVSSCTDAYSITAYSKLQSGANLDKNKAIAPENKISVDHGRDKVDFSCHGHIIKLEKIKALNDMIPNDNSSTGLQLDNNITKVIKLDDHTTTSDTTMILKSENSSSAGLEEDNFAPESHGSNNIFTELLEPKHNIDMGSRPSDDLFAQHEVNNDFSIGSHSGTNASIHCGCNQNTNSFETDEDTHVDAHPGRKRSNLNCSDNKLSIDHNPKDNTSSDGEVTNLDDPVSLPCGAEIRSPCESKTDKQKYSIKSSWVYKIVFLLMIVLLVASVTVQALPLPGPKQPYYFNTMKVSIPNQTSNTKNMATTDIASPQWQLYHFNITNRDVIHHFVTIMNMENRDSPGCTFYVTKPPSWSNCPQSGYLVFVYNETHIEMATKDLSTNDYNLEYGNGLNGHNLPATRGERLDNKSIEDKIAGIAKPTASTRSSEDTDHTVWIAVGVVVGLAVASIAALVLLYVYCQSFQRWVQSSVSSCRRRNTNNNPEADAGHNGEMVALASPTTNGSANGHLGNEEKDLKKKGEDEANLMS</sequence>
<name>A0A8J6E5E6_ELECQ</name>
<feature type="compositionally biased region" description="Polar residues" evidence="1">
    <location>
        <begin position="843"/>
        <end position="855"/>
    </location>
</feature>
<organism evidence="3 4">
    <name type="scientific">Eleutherodactylus coqui</name>
    <name type="common">Puerto Rican coqui</name>
    <dbReference type="NCBI Taxonomy" id="57060"/>
    <lineage>
        <taxon>Eukaryota</taxon>
        <taxon>Metazoa</taxon>
        <taxon>Chordata</taxon>
        <taxon>Craniata</taxon>
        <taxon>Vertebrata</taxon>
        <taxon>Euteleostomi</taxon>
        <taxon>Amphibia</taxon>
        <taxon>Batrachia</taxon>
        <taxon>Anura</taxon>
        <taxon>Neobatrachia</taxon>
        <taxon>Hyloidea</taxon>
        <taxon>Eleutherodactylidae</taxon>
        <taxon>Eleutherodactylinae</taxon>
        <taxon>Eleutherodactylus</taxon>
        <taxon>Eleutherodactylus</taxon>
    </lineage>
</organism>
<feature type="region of interest" description="Disordered" evidence="1">
    <location>
        <begin position="554"/>
        <end position="600"/>
    </location>
</feature>
<feature type="transmembrane region" description="Helical" evidence="2">
    <location>
        <begin position="627"/>
        <end position="649"/>
    </location>
</feature>
<dbReference type="AlphaFoldDB" id="A0A8J6E5E6"/>
<evidence type="ECO:0000256" key="2">
    <source>
        <dbReference type="SAM" id="Phobius"/>
    </source>
</evidence>
<accession>A0A8J6E5E6</accession>
<dbReference type="Proteomes" id="UP000770717">
    <property type="component" value="Unassembled WGS sequence"/>
</dbReference>
<feature type="region of interest" description="Disordered" evidence="1">
    <location>
        <begin position="270"/>
        <end position="289"/>
    </location>
</feature>
<feature type="transmembrane region" description="Helical" evidence="2">
    <location>
        <begin position="807"/>
        <end position="831"/>
    </location>
</feature>
<feature type="compositionally biased region" description="Polar residues" evidence="1">
    <location>
        <begin position="275"/>
        <end position="285"/>
    </location>
</feature>
<dbReference type="EMBL" id="WNTK01006167">
    <property type="protein sequence ID" value="KAG9463690.1"/>
    <property type="molecule type" value="Genomic_DNA"/>
</dbReference>
<keyword evidence="2" id="KW-1133">Transmembrane helix</keyword>
<keyword evidence="2" id="KW-0472">Membrane</keyword>